<proteinExistence type="predicted"/>
<gene>
    <name evidence="1" type="ORF">Patl1_02113</name>
</gene>
<accession>A0ACC1CDT8</accession>
<dbReference type="Proteomes" id="UP001164250">
    <property type="component" value="Chromosome 1"/>
</dbReference>
<protein>
    <submittedName>
        <fullName evidence="1">Uncharacterized protein</fullName>
    </submittedName>
</protein>
<reference evidence="2" key="1">
    <citation type="journal article" date="2023" name="G3 (Bethesda)">
        <title>Genome assembly and association tests identify interacting loci associated with vigor, precocity, and sex in interspecific pistachio rootstocks.</title>
        <authorList>
            <person name="Palmer W."/>
            <person name="Jacygrad E."/>
            <person name="Sagayaradj S."/>
            <person name="Cavanaugh K."/>
            <person name="Han R."/>
            <person name="Bertier L."/>
            <person name="Beede B."/>
            <person name="Kafkas S."/>
            <person name="Golino D."/>
            <person name="Preece J."/>
            <person name="Michelmore R."/>
        </authorList>
    </citation>
    <scope>NUCLEOTIDE SEQUENCE [LARGE SCALE GENOMIC DNA]</scope>
</reference>
<comment type="caution">
    <text evidence="1">The sequence shown here is derived from an EMBL/GenBank/DDBJ whole genome shotgun (WGS) entry which is preliminary data.</text>
</comment>
<organism evidence="1 2">
    <name type="scientific">Pistacia atlantica</name>
    <dbReference type="NCBI Taxonomy" id="434234"/>
    <lineage>
        <taxon>Eukaryota</taxon>
        <taxon>Viridiplantae</taxon>
        <taxon>Streptophyta</taxon>
        <taxon>Embryophyta</taxon>
        <taxon>Tracheophyta</taxon>
        <taxon>Spermatophyta</taxon>
        <taxon>Magnoliopsida</taxon>
        <taxon>eudicotyledons</taxon>
        <taxon>Gunneridae</taxon>
        <taxon>Pentapetalae</taxon>
        <taxon>rosids</taxon>
        <taxon>malvids</taxon>
        <taxon>Sapindales</taxon>
        <taxon>Anacardiaceae</taxon>
        <taxon>Pistacia</taxon>
    </lineage>
</organism>
<sequence length="239" mass="26982">MEKHIEDILRKISFGAITVATFTLLMMILQTPETCIIEKTPMVKFPKSSCDSSHRQHLPIEKKNQRLWSTKSWNQQVHAHMLHFQQLQRLSLLFNHSKVLCISAGAGHEVMALNKIGVADVTGVELMDSLPLVSRADPHNLPFFDEVFDVAFTAHLTEALFPSRFADEMERTVKNDGLCVVLVEQCGAQELKEIVGLFRKSSLGAGEKENVGSGVLEFDILHLSSIQTRKHRHLQDKKM</sequence>
<evidence type="ECO:0000313" key="2">
    <source>
        <dbReference type="Proteomes" id="UP001164250"/>
    </source>
</evidence>
<keyword evidence="2" id="KW-1185">Reference proteome</keyword>
<dbReference type="EMBL" id="CM047897">
    <property type="protein sequence ID" value="KAJ0113748.1"/>
    <property type="molecule type" value="Genomic_DNA"/>
</dbReference>
<evidence type="ECO:0000313" key="1">
    <source>
        <dbReference type="EMBL" id="KAJ0113748.1"/>
    </source>
</evidence>
<name>A0ACC1CDT8_9ROSI</name>